<dbReference type="InterPro" id="IPR018076">
    <property type="entry name" value="T2SS_GspF_dom"/>
</dbReference>
<keyword evidence="3" id="KW-1003">Cell membrane</keyword>
<feature type="transmembrane region" description="Helical" evidence="8">
    <location>
        <begin position="313"/>
        <end position="332"/>
    </location>
</feature>
<dbReference type="Proteomes" id="UP000284119">
    <property type="component" value="Unassembled WGS sequence"/>
</dbReference>
<keyword evidence="4" id="KW-0997">Cell inner membrane</keyword>
<dbReference type="EMBL" id="RAHG01000001">
    <property type="protein sequence ID" value="RJT15580.1"/>
    <property type="molecule type" value="Genomic_DNA"/>
</dbReference>
<dbReference type="InterPro" id="IPR042094">
    <property type="entry name" value="T2SS_GspF_sf"/>
</dbReference>
<comment type="caution">
    <text evidence="10">The sequence shown here is derived from an EMBL/GenBank/DDBJ whole genome shotgun (WGS) entry which is preliminary data.</text>
</comment>
<feature type="domain" description="Type II secretion system protein GspF" evidence="9">
    <location>
        <begin position="212"/>
        <end position="330"/>
    </location>
</feature>
<protein>
    <submittedName>
        <fullName evidence="10">Type II secretion protein F</fullName>
    </submittedName>
</protein>
<evidence type="ECO:0000256" key="3">
    <source>
        <dbReference type="ARBA" id="ARBA00022475"/>
    </source>
</evidence>
<evidence type="ECO:0000256" key="4">
    <source>
        <dbReference type="ARBA" id="ARBA00022519"/>
    </source>
</evidence>
<gene>
    <name evidence="10" type="ORF">D5396_00140</name>
</gene>
<feature type="transmembrane region" description="Helical" evidence="8">
    <location>
        <begin position="108"/>
        <end position="131"/>
    </location>
</feature>
<organism evidence="10 11">
    <name type="scientific">Rahnella inusitata</name>
    <dbReference type="NCBI Taxonomy" id="58169"/>
    <lineage>
        <taxon>Bacteria</taxon>
        <taxon>Pseudomonadati</taxon>
        <taxon>Pseudomonadota</taxon>
        <taxon>Gammaproteobacteria</taxon>
        <taxon>Enterobacterales</taxon>
        <taxon>Yersiniaceae</taxon>
        <taxon>Rahnella</taxon>
    </lineage>
</organism>
<evidence type="ECO:0000256" key="2">
    <source>
        <dbReference type="ARBA" id="ARBA00005745"/>
    </source>
</evidence>
<dbReference type="PANTHER" id="PTHR30012">
    <property type="entry name" value="GENERAL SECRETION PATHWAY PROTEIN"/>
    <property type="match status" value="1"/>
</dbReference>
<name>A0ABX9P548_9GAMM</name>
<dbReference type="Gene3D" id="1.20.81.30">
    <property type="entry name" value="Type II secretion system (T2SS), domain F"/>
    <property type="match status" value="2"/>
</dbReference>
<evidence type="ECO:0000313" key="11">
    <source>
        <dbReference type="Proteomes" id="UP000284119"/>
    </source>
</evidence>
<dbReference type="PANTHER" id="PTHR30012:SF7">
    <property type="entry name" value="PROTEIN TRANSPORT PROTEIN HOFC HOMOLOG"/>
    <property type="match status" value="1"/>
</dbReference>
<feature type="transmembrane region" description="Helical" evidence="8">
    <location>
        <begin position="163"/>
        <end position="183"/>
    </location>
</feature>
<comment type="similarity">
    <text evidence="2">Belongs to the GSP F family.</text>
</comment>
<dbReference type="RefSeq" id="WP_112164953.1">
    <property type="nucleotide sequence ID" value="NZ_JYDE01000007.1"/>
</dbReference>
<keyword evidence="11" id="KW-1185">Reference proteome</keyword>
<evidence type="ECO:0000256" key="6">
    <source>
        <dbReference type="ARBA" id="ARBA00022989"/>
    </source>
</evidence>
<evidence type="ECO:0000256" key="7">
    <source>
        <dbReference type="ARBA" id="ARBA00023136"/>
    </source>
</evidence>
<evidence type="ECO:0000256" key="5">
    <source>
        <dbReference type="ARBA" id="ARBA00022692"/>
    </source>
</evidence>
<sequence>MRKFSKANRLYLYQFCADMINAELPLYESLLKLESDGKTLLGKSFVKKLQSLIGKMKAGISISSVFQDLVPQDELSVIHASERSGGLADGFLTLVSMIKYNEVLRKQLVSAVIFPIIMTCMALIVITGYALKVFPAFEKVVPVVHWPKITQLLFSFGNALFHGLWFMILLGGVAVFFFLRFLMGNLTGPVRDKYFDKVLLFSTFKEIAASVFLNNLARMLKNNIPINDSLSIIALNSSRWQKSHVNKMLNKMTSGANYAEALNTGLFGAEELLNITLYSSLPSFNEVLSAVSERSRTKIQEYIKKIAGLLKSLSTLILGGCVIWVFLALYALTDALSKMSQY</sequence>
<keyword evidence="7 8" id="KW-0472">Membrane</keyword>
<dbReference type="Pfam" id="PF00482">
    <property type="entry name" value="T2SSF"/>
    <property type="match status" value="2"/>
</dbReference>
<keyword evidence="6 8" id="KW-1133">Transmembrane helix</keyword>
<evidence type="ECO:0000313" key="10">
    <source>
        <dbReference type="EMBL" id="RJT15580.1"/>
    </source>
</evidence>
<comment type="subcellular location">
    <subcellularLocation>
        <location evidence="1">Cell inner membrane</location>
        <topology evidence="1">Multi-pass membrane protein</topology>
    </subcellularLocation>
</comment>
<evidence type="ECO:0000256" key="1">
    <source>
        <dbReference type="ARBA" id="ARBA00004429"/>
    </source>
</evidence>
<feature type="domain" description="Type II secretion system protein GspF" evidence="9">
    <location>
        <begin position="15"/>
        <end position="135"/>
    </location>
</feature>
<proteinExistence type="inferred from homology"/>
<reference evidence="10 11" key="1">
    <citation type="submission" date="2018-09" db="EMBL/GenBank/DDBJ databases">
        <authorList>
            <person name="Le Fleche-Mateos A."/>
        </authorList>
    </citation>
    <scope>NUCLEOTIDE SEQUENCE [LARGE SCALE GENOMIC DNA]</scope>
    <source>
        <strain evidence="10 11">DSM 30078</strain>
    </source>
</reference>
<accession>A0ABX9P548</accession>
<evidence type="ECO:0000256" key="8">
    <source>
        <dbReference type="SAM" id="Phobius"/>
    </source>
</evidence>
<keyword evidence="5 8" id="KW-0812">Transmembrane</keyword>
<dbReference type="InterPro" id="IPR003004">
    <property type="entry name" value="GspF/PilC"/>
</dbReference>
<evidence type="ECO:0000259" key="9">
    <source>
        <dbReference type="Pfam" id="PF00482"/>
    </source>
</evidence>